<dbReference type="Proteomes" id="UP000562027">
    <property type="component" value="Unassembled WGS sequence"/>
</dbReference>
<evidence type="ECO:0000313" key="2">
    <source>
        <dbReference type="EMBL" id="MBB4844577.1"/>
    </source>
</evidence>
<keyword evidence="3" id="KW-1185">Reference proteome</keyword>
<dbReference type="InterPro" id="IPR036163">
    <property type="entry name" value="HMA_dom_sf"/>
</dbReference>
<evidence type="ECO:0000313" key="3">
    <source>
        <dbReference type="Proteomes" id="UP000562027"/>
    </source>
</evidence>
<reference evidence="2 3" key="1">
    <citation type="submission" date="2020-08" db="EMBL/GenBank/DDBJ databases">
        <title>Functional genomics of gut bacteria from endangered species of beetles.</title>
        <authorList>
            <person name="Carlos-Shanley C."/>
        </authorList>
    </citation>
    <scope>NUCLEOTIDE SEQUENCE [LARGE SCALE GENOMIC DNA]</scope>
    <source>
        <strain evidence="2 3">S00239</strain>
    </source>
</reference>
<dbReference type="GO" id="GO:0046872">
    <property type="term" value="F:metal ion binding"/>
    <property type="evidence" value="ECO:0007669"/>
    <property type="project" value="InterPro"/>
</dbReference>
<evidence type="ECO:0000259" key="1">
    <source>
        <dbReference type="Pfam" id="PF00403"/>
    </source>
</evidence>
<dbReference type="CDD" id="cd00371">
    <property type="entry name" value="HMA"/>
    <property type="match status" value="1"/>
</dbReference>
<comment type="caution">
    <text evidence="2">The sequence shown here is derived from an EMBL/GenBank/DDBJ whole genome shotgun (WGS) entry which is preliminary data.</text>
</comment>
<protein>
    <submittedName>
        <fullName evidence="2">Copper chaperone</fullName>
    </submittedName>
</protein>
<dbReference type="Pfam" id="PF00403">
    <property type="entry name" value="HMA"/>
    <property type="match status" value="1"/>
</dbReference>
<dbReference type="EMBL" id="JACHLP010000006">
    <property type="protein sequence ID" value="MBB4844577.1"/>
    <property type="molecule type" value="Genomic_DNA"/>
</dbReference>
<organism evidence="2 3">
    <name type="scientific">Roseateles oligotrophus</name>
    <dbReference type="NCBI Taxonomy" id="1769250"/>
    <lineage>
        <taxon>Bacteria</taxon>
        <taxon>Pseudomonadati</taxon>
        <taxon>Pseudomonadota</taxon>
        <taxon>Betaproteobacteria</taxon>
        <taxon>Burkholderiales</taxon>
        <taxon>Sphaerotilaceae</taxon>
        <taxon>Roseateles</taxon>
    </lineage>
</organism>
<name>A0A840LH25_9BURK</name>
<gene>
    <name evidence="2" type="ORF">HNP55_003121</name>
</gene>
<dbReference type="RefSeq" id="WP_184301174.1">
    <property type="nucleotide sequence ID" value="NZ_JACHLP010000006.1"/>
</dbReference>
<dbReference type="Gene3D" id="3.30.70.100">
    <property type="match status" value="1"/>
</dbReference>
<accession>A0A840LH25</accession>
<proteinExistence type="predicted"/>
<sequence length="70" mass="7398">MSNTLQAHDFKLPDMSCGHCVAAITAALGELDPAARLDFKRDSRELQVQSGLSREELAAALAEAGYPPAA</sequence>
<dbReference type="InterPro" id="IPR006121">
    <property type="entry name" value="HMA_dom"/>
</dbReference>
<feature type="domain" description="HMA" evidence="1">
    <location>
        <begin position="10"/>
        <end position="66"/>
    </location>
</feature>
<dbReference type="AlphaFoldDB" id="A0A840LH25"/>
<dbReference type="SUPFAM" id="SSF55008">
    <property type="entry name" value="HMA, heavy metal-associated domain"/>
    <property type="match status" value="1"/>
</dbReference>